<gene>
    <name evidence="3" type="ORF">Cflav_PD4381</name>
</gene>
<dbReference type="EMBL" id="ABOX02000010">
    <property type="protein sequence ID" value="EEF61360.1"/>
    <property type="molecule type" value="Genomic_DNA"/>
</dbReference>
<name>B9XFJ6_PEDPL</name>
<dbReference type="OrthoDB" id="195669at2"/>
<organism evidence="3 4">
    <name type="scientific">Pedosphaera parvula (strain Ellin514)</name>
    <dbReference type="NCBI Taxonomy" id="320771"/>
    <lineage>
        <taxon>Bacteria</taxon>
        <taxon>Pseudomonadati</taxon>
        <taxon>Verrucomicrobiota</taxon>
        <taxon>Pedosphaerae</taxon>
        <taxon>Pedosphaerales</taxon>
        <taxon>Pedosphaeraceae</taxon>
        <taxon>Pedosphaera</taxon>
    </lineage>
</organism>
<dbReference type="InterPro" id="IPR026870">
    <property type="entry name" value="Zinc_ribbon_dom"/>
</dbReference>
<protein>
    <recommendedName>
        <fullName evidence="2">Zinc-ribbon domain-containing protein</fullName>
    </recommendedName>
</protein>
<feature type="transmembrane region" description="Helical" evidence="1">
    <location>
        <begin position="72"/>
        <end position="89"/>
    </location>
</feature>
<dbReference type="RefSeq" id="WP_007414592.1">
    <property type="nucleotide sequence ID" value="NZ_ABOX02000010.1"/>
</dbReference>
<accession>B9XFJ6</accession>
<dbReference type="STRING" id="320771.Cflav_PD4381"/>
<evidence type="ECO:0000313" key="4">
    <source>
        <dbReference type="Proteomes" id="UP000003688"/>
    </source>
</evidence>
<comment type="caution">
    <text evidence="3">The sequence shown here is derived from an EMBL/GenBank/DDBJ whole genome shotgun (WGS) entry which is preliminary data.</text>
</comment>
<evidence type="ECO:0000259" key="2">
    <source>
        <dbReference type="Pfam" id="PF13240"/>
    </source>
</evidence>
<reference evidence="3 4" key="1">
    <citation type="journal article" date="2011" name="J. Bacteriol.">
        <title>Genome sequence of 'Pedosphaera parvula' Ellin514, an aerobic Verrucomicrobial isolate from pasture soil.</title>
        <authorList>
            <person name="Kant R."/>
            <person name="van Passel M.W."/>
            <person name="Sangwan P."/>
            <person name="Palva A."/>
            <person name="Lucas S."/>
            <person name="Copeland A."/>
            <person name="Lapidus A."/>
            <person name="Glavina Del Rio T."/>
            <person name="Dalin E."/>
            <person name="Tice H."/>
            <person name="Bruce D."/>
            <person name="Goodwin L."/>
            <person name="Pitluck S."/>
            <person name="Chertkov O."/>
            <person name="Larimer F.W."/>
            <person name="Land M.L."/>
            <person name="Hauser L."/>
            <person name="Brettin T.S."/>
            <person name="Detter J.C."/>
            <person name="Han S."/>
            <person name="de Vos W.M."/>
            <person name="Janssen P.H."/>
            <person name="Smidt H."/>
        </authorList>
    </citation>
    <scope>NUCLEOTIDE SEQUENCE [LARGE SCALE GENOMIC DNA]</scope>
    <source>
        <strain evidence="3 4">Ellin514</strain>
    </source>
</reference>
<keyword evidence="1" id="KW-0812">Transmembrane</keyword>
<keyword evidence="1" id="KW-0472">Membrane</keyword>
<dbReference type="Pfam" id="PF13240">
    <property type="entry name" value="Zn_Ribbon_1"/>
    <property type="match status" value="1"/>
</dbReference>
<proteinExistence type="predicted"/>
<sequence length="90" mass="9673">MAIAPEICPNCGAEVPPNAKACPGCGSCAETGWSGEAHASGLGLPDDNFDYDDYLEREFGKSKPVPRGMSRFWWVIAVLILALILAMIFL</sequence>
<keyword evidence="4" id="KW-1185">Reference proteome</keyword>
<dbReference type="AlphaFoldDB" id="B9XFJ6"/>
<keyword evidence="1" id="KW-1133">Transmembrane helix</keyword>
<dbReference type="Proteomes" id="UP000003688">
    <property type="component" value="Unassembled WGS sequence"/>
</dbReference>
<evidence type="ECO:0000313" key="3">
    <source>
        <dbReference type="EMBL" id="EEF61360.1"/>
    </source>
</evidence>
<feature type="domain" description="Zinc-ribbon" evidence="2">
    <location>
        <begin position="8"/>
        <end position="27"/>
    </location>
</feature>
<evidence type="ECO:0000256" key="1">
    <source>
        <dbReference type="SAM" id="Phobius"/>
    </source>
</evidence>